<gene>
    <name evidence="2" type="ORF">CWM47_31355</name>
</gene>
<dbReference type="Gene3D" id="3.40.50.300">
    <property type="entry name" value="P-loop containing nucleotide triphosphate hydrolases"/>
    <property type="match status" value="1"/>
</dbReference>
<name>A0A2K8Z7Z8_9BACT</name>
<evidence type="ECO:0000259" key="1">
    <source>
        <dbReference type="Pfam" id="PF09848"/>
    </source>
</evidence>
<sequence length="617" mass="69494">MIVYQASKGQFLDDVLSNEIENIILKSFKDKLHRTTSSNEIRSWKESLAYMDRILQDPAIPEDCGVAVEYQVPQTSKRMDFILSGYGVAGEEYAILIELKQWEKASLTSKDGVVETYVGGGVREVAHPSYQAWSYAALLQGFNEAVYTGDIQLKPCAYLHNYQPDSVLSHEFYQEYIRKAPIFLRSDAVKLREFIKTYVKRGDQSKVIYKIDGGEIRPSKALADSMVSLLKGNKEFVMIDDQKIVYETALSLAKQSSSVNKNVLIVQGGPGTGKSVVAVNLLVELTTLGLLAQYVSKNAAPRAVYESKLTGAFRKTLISNMFKGSGGFYSTAENEMDALIVDEAHRLNEKSGLYSNLGENQIKEIINTAKCAIFFLDENQRVTLNDIGEIDEIRRWANLAGATIHEMELSSQFRCGGSDGYLSWLDNILQIHETANYDLNETSYDFRVIDSPASLRDLIFEKNEINNKSRLVAGYCWPWESKKNPQADDIVFPQYDFSMKWNLTTDGSLWILGTESVNEVGCIHTCQGLEVDYIGVIIGPDLVVRNGEVITDPSKRAKSDSSTRTYKSYLKKNRESGPDFIDKIIKNTYRTLMTRGMKGCYIYSADPETREYFSENL</sequence>
<feature type="domain" description="Schlafen group 3-like DNA/RNA helicase" evidence="1">
    <location>
        <begin position="261"/>
        <end position="606"/>
    </location>
</feature>
<organism evidence="2 3">
    <name type="scientific">Spirosoma pollinicola</name>
    <dbReference type="NCBI Taxonomy" id="2057025"/>
    <lineage>
        <taxon>Bacteria</taxon>
        <taxon>Pseudomonadati</taxon>
        <taxon>Bacteroidota</taxon>
        <taxon>Cytophagia</taxon>
        <taxon>Cytophagales</taxon>
        <taxon>Cytophagaceae</taxon>
        <taxon>Spirosoma</taxon>
    </lineage>
</organism>
<dbReference type="KEGG" id="spir:CWM47_31355"/>
<dbReference type="OrthoDB" id="9759819at2"/>
<dbReference type="EMBL" id="CP025096">
    <property type="protein sequence ID" value="AUD05949.1"/>
    <property type="molecule type" value="Genomic_DNA"/>
</dbReference>
<reference evidence="2 3" key="1">
    <citation type="submission" date="2017-11" db="EMBL/GenBank/DDBJ databases">
        <title>Taxonomic description and genome sequences of Spirosoma HA7 sp. nov., isolated from pollen microhabitat of Corylus avellana.</title>
        <authorList>
            <person name="Ambika Manirajan B."/>
            <person name="Suarez C."/>
            <person name="Ratering S."/>
            <person name="Geissler-Plaum R."/>
            <person name="Cardinale M."/>
            <person name="Sylvia S."/>
        </authorList>
    </citation>
    <scope>NUCLEOTIDE SEQUENCE [LARGE SCALE GENOMIC DNA]</scope>
    <source>
        <strain evidence="2 3">HA7</strain>
    </source>
</reference>
<evidence type="ECO:0000313" key="3">
    <source>
        <dbReference type="Proteomes" id="UP000232883"/>
    </source>
</evidence>
<dbReference type="InterPro" id="IPR018647">
    <property type="entry name" value="SLFN_3-like_DNA/RNA_helicase"/>
</dbReference>
<dbReference type="SUPFAM" id="SSF52540">
    <property type="entry name" value="P-loop containing nucleoside triphosphate hydrolases"/>
    <property type="match status" value="1"/>
</dbReference>
<dbReference type="RefSeq" id="WP_100992500.1">
    <property type="nucleotide sequence ID" value="NZ_CP025096.1"/>
</dbReference>
<accession>A0A2K8Z7Z8</accession>
<dbReference type="Pfam" id="PF09848">
    <property type="entry name" value="SLFN-g3_helicase"/>
    <property type="match status" value="1"/>
</dbReference>
<dbReference type="Proteomes" id="UP000232883">
    <property type="component" value="Chromosome"/>
</dbReference>
<proteinExistence type="predicted"/>
<protein>
    <submittedName>
        <fullName evidence="2">AAA family ATPase</fullName>
    </submittedName>
</protein>
<keyword evidence="3" id="KW-1185">Reference proteome</keyword>
<dbReference type="InterPro" id="IPR027417">
    <property type="entry name" value="P-loop_NTPase"/>
</dbReference>
<dbReference type="AlphaFoldDB" id="A0A2K8Z7Z8"/>
<evidence type="ECO:0000313" key="2">
    <source>
        <dbReference type="EMBL" id="AUD05949.1"/>
    </source>
</evidence>